<dbReference type="PANTHER" id="PTHR31366">
    <property type="entry name" value="UPF0739 PROTEIN C1ORF74"/>
    <property type="match status" value="1"/>
</dbReference>
<dbReference type="Proteomes" id="UP000245119">
    <property type="component" value="Linkage Group LG3"/>
</dbReference>
<keyword evidence="3" id="KW-1185">Reference proteome</keyword>
<proteinExistence type="inferred from homology"/>
<evidence type="ECO:0000256" key="1">
    <source>
        <dbReference type="ARBA" id="ARBA00007065"/>
    </source>
</evidence>
<organism evidence="2 3">
    <name type="scientific">Pomacea canaliculata</name>
    <name type="common">Golden apple snail</name>
    <dbReference type="NCBI Taxonomy" id="400727"/>
    <lineage>
        <taxon>Eukaryota</taxon>
        <taxon>Metazoa</taxon>
        <taxon>Spiralia</taxon>
        <taxon>Lophotrochozoa</taxon>
        <taxon>Mollusca</taxon>
        <taxon>Gastropoda</taxon>
        <taxon>Caenogastropoda</taxon>
        <taxon>Architaenioglossa</taxon>
        <taxon>Ampullarioidea</taxon>
        <taxon>Ampullariidae</taxon>
        <taxon>Pomacea</taxon>
    </lineage>
</organism>
<reference evidence="2 3" key="1">
    <citation type="submission" date="2018-04" db="EMBL/GenBank/DDBJ databases">
        <title>The genome of golden apple snail Pomacea canaliculata provides insight into stress tolerance and invasive adaptation.</title>
        <authorList>
            <person name="Liu C."/>
            <person name="Liu B."/>
            <person name="Ren Y."/>
            <person name="Zhang Y."/>
            <person name="Wang H."/>
            <person name="Li S."/>
            <person name="Jiang F."/>
            <person name="Yin L."/>
            <person name="Zhang G."/>
            <person name="Qian W."/>
            <person name="Fan W."/>
        </authorList>
    </citation>
    <scope>NUCLEOTIDE SEQUENCE [LARGE SCALE GENOMIC DNA]</scope>
    <source>
        <strain evidence="2">SZHN2017</strain>
        <tissue evidence="2">Muscle</tissue>
    </source>
</reference>
<dbReference type="InterPro" id="IPR027850">
    <property type="entry name" value="DUF4504"/>
</dbReference>
<comment type="caution">
    <text evidence="2">The sequence shown here is derived from an EMBL/GenBank/DDBJ whole genome shotgun (WGS) entry which is preliminary data.</text>
</comment>
<evidence type="ECO:0000313" key="2">
    <source>
        <dbReference type="EMBL" id="PVD34007.1"/>
    </source>
</evidence>
<comment type="similarity">
    <text evidence="1">Belongs to the UPF0739 family.</text>
</comment>
<protein>
    <submittedName>
        <fullName evidence="2">Uncharacterized protein</fullName>
    </submittedName>
</protein>
<accession>A0A2T7PKU7</accession>
<sequence length="257" mass="29144">MMDLLCVDHGVKPALLFDYSTPDVTVMYTFLRNLKESSLLQCPNLRIVVIDMDLLLINLKCFADATGERTGLTDMVSKHFIDITPTLSQPQIITDNRKLLQHTLDCFQRCVDKQSPFGADSIVWNLDRNELVNPSTLFGLFLGYPVVYWYDMADGCEQSRLSLVPLLNFVLKGVITLTATNIGSIEHQGESGQQNKKTCVHEHIITSFSVPEHLAEIISESVEVWFEGIKTKRLSWSSLFDDLQLEKRVMQMPTLCL</sequence>
<dbReference type="PANTHER" id="PTHR31366:SF2">
    <property type="entry name" value="UPF0739 PROTEIN C1ORF74"/>
    <property type="match status" value="1"/>
</dbReference>
<dbReference type="EMBL" id="PZQS01000003">
    <property type="protein sequence ID" value="PVD34007.1"/>
    <property type="molecule type" value="Genomic_DNA"/>
</dbReference>
<name>A0A2T7PKU7_POMCA</name>
<dbReference type="AlphaFoldDB" id="A0A2T7PKU7"/>
<dbReference type="Pfam" id="PF14953">
    <property type="entry name" value="DUF4504"/>
    <property type="match status" value="1"/>
</dbReference>
<gene>
    <name evidence="2" type="ORF">C0Q70_05269</name>
</gene>
<dbReference type="OrthoDB" id="10056365at2759"/>
<evidence type="ECO:0000313" key="3">
    <source>
        <dbReference type="Proteomes" id="UP000245119"/>
    </source>
</evidence>